<gene>
    <name evidence="1" type="ORF">F1193_16460</name>
</gene>
<evidence type="ECO:0000313" key="2">
    <source>
        <dbReference type="Proteomes" id="UP000323886"/>
    </source>
</evidence>
<dbReference type="EMBL" id="VWPL01000054">
    <property type="protein sequence ID" value="KAA5595595.1"/>
    <property type="molecule type" value="Genomic_DNA"/>
</dbReference>
<evidence type="ECO:0000313" key="1">
    <source>
        <dbReference type="EMBL" id="KAA5595595.1"/>
    </source>
</evidence>
<dbReference type="AlphaFoldDB" id="A0A5M6HIK4"/>
<organism evidence="1 2">
    <name type="scientific">Blastochloris sulfoviridis</name>
    <dbReference type="NCBI Taxonomy" id="50712"/>
    <lineage>
        <taxon>Bacteria</taxon>
        <taxon>Pseudomonadati</taxon>
        <taxon>Pseudomonadota</taxon>
        <taxon>Alphaproteobacteria</taxon>
        <taxon>Hyphomicrobiales</taxon>
        <taxon>Blastochloridaceae</taxon>
        <taxon>Blastochloris</taxon>
    </lineage>
</organism>
<keyword evidence="2" id="KW-1185">Reference proteome</keyword>
<comment type="caution">
    <text evidence="1">The sequence shown here is derived from an EMBL/GenBank/DDBJ whole genome shotgun (WGS) entry which is preliminary data.</text>
</comment>
<reference evidence="1 2" key="1">
    <citation type="submission" date="2019-09" db="EMBL/GenBank/DDBJ databases">
        <title>Draft Whole-Genome sequence of Blastochloris sulfoviridis DSM 729.</title>
        <authorList>
            <person name="Meyer T.E."/>
            <person name="Kyndt J.A."/>
        </authorList>
    </citation>
    <scope>NUCLEOTIDE SEQUENCE [LARGE SCALE GENOMIC DNA]</scope>
    <source>
        <strain evidence="1 2">DSM 729</strain>
    </source>
</reference>
<proteinExistence type="predicted"/>
<dbReference type="Proteomes" id="UP000323886">
    <property type="component" value="Unassembled WGS sequence"/>
</dbReference>
<sequence>MALKTQDATIDLTEAPMDGLLRRMFETVVTTGQLTVVTAQGRRYRFGDGTPPEVAIRFTSPGWQQGNRR</sequence>
<accession>A0A5M6HIK4</accession>
<dbReference type="RefSeq" id="WP_150098890.1">
    <property type="nucleotide sequence ID" value="NZ_VWPL01000054.1"/>
</dbReference>
<name>A0A5M6HIK4_9HYPH</name>
<protein>
    <submittedName>
        <fullName evidence="1">Uncharacterized protein</fullName>
    </submittedName>
</protein>